<dbReference type="InterPro" id="IPR036047">
    <property type="entry name" value="F-box-like_dom_sf"/>
</dbReference>
<evidence type="ECO:0000313" key="3">
    <source>
        <dbReference type="Proteomes" id="UP000807353"/>
    </source>
</evidence>
<keyword evidence="3" id="KW-1185">Reference proteome</keyword>
<comment type="caution">
    <text evidence="2">The sequence shown here is derived from an EMBL/GenBank/DDBJ whole genome shotgun (WGS) entry which is preliminary data.</text>
</comment>
<dbReference type="Gene3D" id="1.20.1280.50">
    <property type="match status" value="1"/>
</dbReference>
<dbReference type="OrthoDB" id="3042049at2759"/>
<evidence type="ECO:0000313" key="2">
    <source>
        <dbReference type="EMBL" id="KAF9463473.1"/>
    </source>
</evidence>
<name>A0A9P5Y552_9AGAR</name>
<dbReference type="EMBL" id="MU150262">
    <property type="protein sequence ID" value="KAF9463473.1"/>
    <property type="molecule type" value="Genomic_DNA"/>
</dbReference>
<feature type="domain" description="F-box" evidence="1">
    <location>
        <begin position="88"/>
        <end position="137"/>
    </location>
</feature>
<dbReference type="Pfam" id="PF12937">
    <property type="entry name" value="F-box-like"/>
    <property type="match status" value="1"/>
</dbReference>
<dbReference type="AlphaFoldDB" id="A0A9P5Y552"/>
<reference evidence="2" key="1">
    <citation type="submission" date="2020-11" db="EMBL/GenBank/DDBJ databases">
        <authorList>
            <consortium name="DOE Joint Genome Institute"/>
            <person name="Ahrendt S."/>
            <person name="Riley R."/>
            <person name="Andreopoulos W."/>
            <person name="Labutti K."/>
            <person name="Pangilinan J."/>
            <person name="Ruiz-Duenas F.J."/>
            <person name="Barrasa J.M."/>
            <person name="Sanchez-Garcia M."/>
            <person name="Camarero S."/>
            <person name="Miyauchi S."/>
            <person name="Serrano A."/>
            <person name="Linde D."/>
            <person name="Babiker R."/>
            <person name="Drula E."/>
            <person name="Ayuso-Fernandez I."/>
            <person name="Pacheco R."/>
            <person name="Padilla G."/>
            <person name="Ferreira P."/>
            <person name="Barriuso J."/>
            <person name="Kellner H."/>
            <person name="Castanera R."/>
            <person name="Alfaro M."/>
            <person name="Ramirez L."/>
            <person name="Pisabarro A.G."/>
            <person name="Kuo A."/>
            <person name="Tritt A."/>
            <person name="Lipzen A."/>
            <person name="He G."/>
            <person name="Yan M."/>
            <person name="Ng V."/>
            <person name="Cullen D."/>
            <person name="Martin F."/>
            <person name="Rosso M.-N."/>
            <person name="Henrissat B."/>
            <person name="Hibbett D."/>
            <person name="Martinez A.T."/>
            <person name="Grigoriev I.V."/>
        </authorList>
    </citation>
    <scope>NUCLEOTIDE SEQUENCE</scope>
    <source>
        <strain evidence="2">CBS 247.69</strain>
    </source>
</reference>
<evidence type="ECO:0000259" key="1">
    <source>
        <dbReference type="Pfam" id="PF12937"/>
    </source>
</evidence>
<proteinExistence type="predicted"/>
<dbReference type="Proteomes" id="UP000807353">
    <property type="component" value="Unassembled WGS sequence"/>
</dbReference>
<dbReference type="SUPFAM" id="SSF81383">
    <property type="entry name" value="F-box domain"/>
    <property type="match status" value="1"/>
</dbReference>
<protein>
    <recommendedName>
        <fullName evidence="1">F-box domain-containing protein</fullName>
    </recommendedName>
</protein>
<sequence length="520" mass="59001">MRDESLPLQLGPLRDEDIVKLSPQGNAFQKSLNEIPTTAEVFFAQSRRTVAESELHQLHHDLVILQQRQAQLLTFIKVCDTVLAPHKKLPPELMSKIFCFVIPHSAMFPLKKDMRLHITQVCSRWRRIAFDTPALWNLRFPHFYENSKLIDLGASWWSQCSGSFLKVATMQRPTGVSMDQLDSSLIEKLVLPFSNRLRKIQMRLSVRDFAQMMSAPPGSYGNLELLALKVDGKHTEPWVEPGSALLTSHNLHSIILSIPEYFWFKPRLTWESLSRLTLISKIPGDICLIIMSQCSSLTSCNLSIIDDPDDQDLKSTDEGEVLPPLPLSLPLLNSFSVQFRTGIFSPFLSHFALPNLSKFIITTGIMPHGHHWTRGCETFFKVAGPSLKNVEVKSSFQSLIFKVDSTIFSYFPNIRSFISPLNHRFETPTMEKIGRGELLPQVETIQFHAEHTSDVMDMLDARRSQALSSGSNVSIIRDITVACCESDEVDERLNILRTQGININHTMTYWSPDSDSDGEY</sequence>
<accession>A0A9P5Y552</accession>
<dbReference type="InterPro" id="IPR001810">
    <property type="entry name" value="F-box_dom"/>
</dbReference>
<gene>
    <name evidence="2" type="ORF">BDZ94DRAFT_1321805</name>
</gene>
<organism evidence="2 3">
    <name type="scientific">Collybia nuda</name>
    <dbReference type="NCBI Taxonomy" id="64659"/>
    <lineage>
        <taxon>Eukaryota</taxon>
        <taxon>Fungi</taxon>
        <taxon>Dikarya</taxon>
        <taxon>Basidiomycota</taxon>
        <taxon>Agaricomycotina</taxon>
        <taxon>Agaricomycetes</taxon>
        <taxon>Agaricomycetidae</taxon>
        <taxon>Agaricales</taxon>
        <taxon>Tricholomatineae</taxon>
        <taxon>Clitocybaceae</taxon>
        <taxon>Collybia</taxon>
    </lineage>
</organism>